<gene>
    <name evidence="6" type="ORF">EDD28_0527</name>
</gene>
<dbReference type="PANTHER" id="PTHR43101:SF1">
    <property type="entry name" value="BETA-FRUCTOSIDASE"/>
    <property type="match status" value="1"/>
</dbReference>
<dbReference type="EMBL" id="RKHQ01000001">
    <property type="protein sequence ID" value="ROR95958.1"/>
    <property type="molecule type" value="Genomic_DNA"/>
</dbReference>
<dbReference type="Gene3D" id="2.115.10.20">
    <property type="entry name" value="Glycosyl hydrolase domain, family 43"/>
    <property type="match status" value="1"/>
</dbReference>
<keyword evidence="4" id="KW-0326">Glycosidase</keyword>
<organism evidence="6 7">
    <name type="scientific">Salana multivorans</name>
    <dbReference type="NCBI Taxonomy" id="120377"/>
    <lineage>
        <taxon>Bacteria</taxon>
        <taxon>Bacillati</taxon>
        <taxon>Actinomycetota</taxon>
        <taxon>Actinomycetes</taxon>
        <taxon>Micrococcales</taxon>
        <taxon>Beutenbergiaceae</taxon>
        <taxon>Salana</taxon>
    </lineage>
</organism>
<dbReference type="CDD" id="cd08996">
    <property type="entry name" value="GH32_FFase"/>
    <property type="match status" value="1"/>
</dbReference>
<dbReference type="PROSITE" id="PS00609">
    <property type="entry name" value="GLYCOSYL_HYDROL_F32"/>
    <property type="match status" value="1"/>
</dbReference>
<dbReference type="EC" id="3.2.1.26" evidence="2"/>
<keyword evidence="7" id="KW-1185">Reference proteome</keyword>
<proteinExistence type="inferred from homology"/>
<dbReference type="InterPro" id="IPR018053">
    <property type="entry name" value="Glyco_hydro_32_AS"/>
</dbReference>
<dbReference type="PANTHER" id="PTHR43101">
    <property type="entry name" value="BETA-FRUCTOSIDASE"/>
    <property type="match status" value="1"/>
</dbReference>
<evidence type="ECO:0000259" key="5">
    <source>
        <dbReference type="Pfam" id="PF00251"/>
    </source>
</evidence>
<dbReference type="Proteomes" id="UP000275356">
    <property type="component" value="Unassembled WGS sequence"/>
</dbReference>
<dbReference type="InterPro" id="IPR051214">
    <property type="entry name" value="GH32_Enzymes"/>
</dbReference>
<dbReference type="Pfam" id="PF00251">
    <property type="entry name" value="Glyco_hydro_32N"/>
    <property type="match status" value="1"/>
</dbReference>
<dbReference type="GO" id="GO:0005975">
    <property type="term" value="P:carbohydrate metabolic process"/>
    <property type="evidence" value="ECO:0007669"/>
    <property type="project" value="InterPro"/>
</dbReference>
<dbReference type="InterPro" id="IPR001362">
    <property type="entry name" value="Glyco_hydro_32"/>
</dbReference>
<dbReference type="SUPFAM" id="SSF75005">
    <property type="entry name" value="Arabinanase/levansucrase/invertase"/>
    <property type="match status" value="1"/>
</dbReference>
<dbReference type="SMART" id="SM00640">
    <property type="entry name" value="Glyco_32"/>
    <property type="match status" value="1"/>
</dbReference>
<comment type="caution">
    <text evidence="6">The sequence shown here is derived from an EMBL/GenBank/DDBJ whole genome shotgun (WGS) entry which is preliminary data.</text>
</comment>
<sequence>MTDLHRPHLHARPRTGWINDPNGIGFWDGRWHVMCQHNPSSPVWGDITWAHLSSTDLVHWREEPIALHKRPGTIDGNGAWSGVALSVGASGGPAPAGRPPLVYTAVPEAGTGSARVAVAEPVADDASAWRQPDAGVTPPALEDVRDVRDPYLFEWQGRRLAIQGAGTDDGTPLVLLYDASDLDEWRYLGRLLTGDDPLAAELAASLLWECPQLVRFGETWVLVLALWDDRPPGCEHFGPQRVAWLAGTLTAEGADSPDGLRFVPSTGGPYDTGTCAYAPQLVTTESGEVLAWTWVWEGTRSDGVPDGRDWAGLLALPRVLELGPTGLTSRLAPPVLDVFGRREPVATGDAWTAPSDRAWLLDAGATGTSAADADASRVTIDVVDDTGAAVEPALTPLAATAPSTPAAPARPVLDLAGARVGVLGDASVLEAFVDGQAHTVRVYLRPGELLRVRVTGAGDATVAVTDETGYETGYESGYENGRGA</sequence>
<evidence type="ECO:0000313" key="7">
    <source>
        <dbReference type="Proteomes" id="UP000275356"/>
    </source>
</evidence>
<protein>
    <recommendedName>
        <fullName evidence="2">beta-fructofuranosidase</fullName>
        <ecNumber evidence="2">3.2.1.26</ecNumber>
    </recommendedName>
</protein>
<name>A0A3N2D8I9_9MICO</name>
<reference evidence="6 7" key="1">
    <citation type="submission" date="2018-11" db="EMBL/GenBank/DDBJ databases">
        <title>Sequencing the genomes of 1000 actinobacteria strains.</title>
        <authorList>
            <person name="Klenk H.-P."/>
        </authorList>
    </citation>
    <scope>NUCLEOTIDE SEQUENCE [LARGE SCALE GENOMIC DNA]</scope>
    <source>
        <strain evidence="6 7">DSM 13521</strain>
    </source>
</reference>
<feature type="domain" description="Glycosyl hydrolase family 32 N-terminal" evidence="5">
    <location>
        <begin position="10"/>
        <end position="323"/>
    </location>
</feature>
<dbReference type="AlphaFoldDB" id="A0A3N2D8I9"/>
<dbReference type="RefSeq" id="WP_123738199.1">
    <property type="nucleotide sequence ID" value="NZ_RKHQ01000001.1"/>
</dbReference>
<evidence type="ECO:0000256" key="3">
    <source>
        <dbReference type="ARBA" id="ARBA00022801"/>
    </source>
</evidence>
<dbReference type="InterPro" id="IPR023296">
    <property type="entry name" value="Glyco_hydro_beta-prop_sf"/>
</dbReference>
<keyword evidence="3" id="KW-0378">Hydrolase</keyword>
<comment type="similarity">
    <text evidence="1">Belongs to the glycosyl hydrolase 32 family.</text>
</comment>
<accession>A0A3N2D8I9</accession>
<dbReference type="GO" id="GO:0004564">
    <property type="term" value="F:beta-fructofuranosidase activity"/>
    <property type="evidence" value="ECO:0007669"/>
    <property type="project" value="UniProtKB-EC"/>
</dbReference>
<evidence type="ECO:0000256" key="4">
    <source>
        <dbReference type="ARBA" id="ARBA00023295"/>
    </source>
</evidence>
<evidence type="ECO:0000256" key="1">
    <source>
        <dbReference type="ARBA" id="ARBA00009902"/>
    </source>
</evidence>
<evidence type="ECO:0000256" key="2">
    <source>
        <dbReference type="ARBA" id="ARBA00012758"/>
    </source>
</evidence>
<dbReference type="InterPro" id="IPR013148">
    <property type="entry name" value="Glyco_hydro_32_N"/>
</dbReference>
<evidence type="ECO:0000313" key="6">
    <source>
        <dbReference type="EMBL" id="ROR95958.1"/>
    </source>
</evidence>
<dbReference type="OrthoDB" id="9776657at2"/>